<protein>
    <submittedName>
        <fullName evidence="1">Uncharacterized protein</fullName>
    </submittedName>
</protein>
<sequence length="56" mass="6590">MWTQRRGVKSNRGERAAVLISNSGTYHRSLVDFVKISSCRSDEEKKDRDRFLRPIH</sequence>
<evidence type="ECO:0000313" key="1">
    <source>
        <dbReference type="EMBL" id="QQP37883.1"/>
    </source>
</evidence>
<evidence type="ECO:0000313" key="2">
    <source>
        <dbReference type="Proteomes" id="UP000595437"/>
    </source>
</evidence>
<dbReference type="Proteomes" id="UP000595437">
    <property type="component" value="Chromosome 12"/>
</dbReference>
<proteinExistence type="predicted"/>
<dbReference type="EMBL" id="CP045901">
    <property type="protein sequence ID" value="QQP37883.1"/>
    <property type="molecule type" value="Genomic_DNA"/>
</dbReference>
<organism evidence="1 2">
    <name type="scientific">Caligus rogercresseyi</name>
    <name type="common">Sea louse</name>
    <dbReference type="NCBI Taxonomy" id="217165"/>
    <lineage>
        <taxon>Eukaryota</taxon>
        <taxon>Metazoa</taxon>
        <taxon>Ecdysozoa</taxon>
        <taxon>Arthropoda</taxon>
        <taxon>Crustacea</taxon>
        <taxon>Multicrustacea</taxon>
        <taxon>Hexanauplia</taxon>
        <taxon>Copepoda</taxon>
        <taxon>Siphonostomatoida</taxon>
        <taxon>Caligidae</taxon>
        <taxon>Caligus</taxon>
    </lineage>
</organism>
<dbReference type="AlphaFoldDB" id="A0A7T8JWP5"/>
<feature type="non-terminal residue" evidence="1">
    <location>
        <position position="56"/>
    </location>
</feature>
<name>A0A7T8JWP5_CALRO</name>
<accession>A0A7T8JWP5</accession>
<reference evidence="2" key="1">
    <citation type="submission" date="2021-01" db="EMBL/GenBank/DDBJ databases">
        <title>Caligus Genome Assembly.</title>
        <authorList>
            <person name="Gallardo-Escarate C."/>
        </authorList>
    </citation>
    <scope>NUCLEOTIDE SEQUENCE [LARGE SCALE GENOMIC DNA]</scope>
</reference>
<keyword evidence="2" id="KW-1185">Reference proteome</keyword>
<gene>
    <name evidence="1" type="ORF">FKW44_018304</name>
</gene>